<dbReference type="GO" id="GO:0051537">
    <property type="term" value="F:2 iron, 2 sulfur cluster binding"/>
    <property type="evidence" value="ECO:0007669"/>
    <property type="project" value="UniProtKB-KW"/>
</dbReference>
<keyword evidence="6" id="KW-0411">Iron-sulfur</keyword>
<dbReference type="GO" id="GO:0016020">
    <property type="term" value="C:membrane"/>
    <property type="evidence" value="ECO:0007669"/>
    <property type="project" value="InterPro"/>
</dbReference>
<evidence type="ECO:0000313" key="12">
    <source>
        <dbReference type="Proteomes" id="UP000646523"/>
    </source>
</evidence>
<dbReference type="Proteomes" id="UP000646523">
    <property type="component" value="Unassembled WGS sequence"/>
</dbReference>
<sequence length="129" mass="12476">MGAGGLALALTACGADTDTPDDAVAAGPAKSGAPGGALGRTADIPVGGGTVFKEQKIVVTQPTAGDFKAFTAVCTHQGCTVASVANGLIQCPCHGGKYKIEDGSVAGGPPKGPLAETAIKVEGDQITLA</sequence>
<evidence type="ECO:0000256" key="4">
    <source>
        <dbReference type="ARBA" id="ARBA00022723"/>
    </source>
</evidence>
<dbReference type="EMBL" id="BMNH01000019">
    <property type="protein sequence ID" value="GGO76070.1"/>
    <property type="molecule type" value="Genomic_DNA"/>
</dbReference>
<accession>A0A917Z614</accession>
<evidence type="ECO:0000256" key="1">
    <source>
        <dbReference type="ARBA" id="ARBA00002494"/>
    </source>
</evidence>
<evidence type="ECO:0000256" key="9">
    <source>
        <dbReference type="ARBA" id="ARBA00034078"/>
    </source>
</evidence>
<reference evidence="11" key="1">
    <citation type="journal article" date="2014" name="Int. J. Syst. Evol. Microbiol.">
        <title>Complete genome sequence of Corynebacterium casei LMG S-19264T (=DSM 44701T), isolated from a smear-ripened cheese.</title>
        <authorList>
            <consortium name="US DOE Joint Genome Institute (JGI-PGF)"/>
            <person name="Walter F."/>
            <person name="Albersmeier A."/>
            <person name="Kalinowski J."/>
            <person name="Ruckert C."/>
        </authorList>
    </citation>
    <scope>NUCLEOTIDE SEQUENCE</scope>
    <source>
        <strain evidence="11">CGMCC 4.7368</strain>
    </source>
</reference>
<organism evidence="11 12">
    <name type="scientific">Nonomuraea cavernae</name>
    <dbReference type="NCBI Taxonomy" id="2045107"/>
    <lineage>
        <taxon>Bacteria</taxon>
        <taxon>Bacillati</taxon>
        <taxon>Actinomycetota</taxon>
        <taxon>Actinomycetes</taxon>
        <taxon>Streptosporangiales</taxon>
        <taxon>Streptosporangiaceae</taxon>
        <taxon>Nonomuraea</taxon>
    </lineage>
</organism>
<dbReference type="Gene3D" id="2.102.10.10">
    <property type="entry name" value="Rieske [2Fe-2S] iron-sulphur domain"/>
    <property type="match status" value="1"/>
</dbReference>
<dbReference type="PROSITE" id="PS51296">
    <property type="entry name" value="RIESKE"/>
    <property type="match status" value="1"/>
</dbReference>
<evidence type="ECO:0000256" key="5">
    <source>
        <dbReference type="ARBA" id="ARBA00023004"/>
    </source>
</evidence>
<evidence type="ECO:0000256" key="3">
    <source>
        <dbReference type="ARBA" id="ARBA00022714"/>
    </source>
</evidence>
<keyword evidence="3" id="KW-0001">2Fe-2S</keyword>
<keyword evidence="4" id="KW-0479">Metal-binding</keyword>
<keyword evidence="5" id="KW-0408">Iron</keyword>
<evidence type="ECO:0000313" key="11">
    <source>
        <dbReference type="EMBL" id="GGO76070.1"/>
    </source>
</evidence>
<keyword evidence="7" id="KW-1015">Disulfide bond</keyword>
<comment type="cofactor">
    <cofactor evidence="9">
        <name>[2Fe-2S] cluster</name>
        <dbReference type="ChEBI" id="CHEBI:190135"/>
    </cofactor>
</comment>
<comment type="caution">
    <text evidence="11">The sequence shown here is derived from an EMBL/GenBank/DDBJ whole genome shotgun (WGS) entry which is preliminary data.</text>
</comment>
<comment type="function">
    <text evidence="1">Iron-sulfur subunit of the cytochrome bc1 complex, an essential component of the respiratory electron transport chain required for ATP synthesis. The bc1 complex catalyzes the oxidation of menaquinol and the reduction of cytochrome c in the respiratory chain. The bc1 complex operates through a Q-cycle mechanism that couples electron transfer to generation of the proton gradient that drives ATP synthesis.</text>
</comment>
<dbReference type="InterPro" id="IPR014349">
    <property type="entry name" value="Rieske_Fe-S_prot"/>
</dbReference>
<evidence type="ECO:0000256" key="2">
    <source>
        <dbReference type="ARBA" id="ARBA00015816"/>
    </source>
</evidence>
<dbReference type="Pfam" id="PF00355">
    <property type="entry name" value="Rieske"/>
    <property type="match status" value="1"/>
</dbReference>
<gene>
    <name evidence="11" type="ORF">GCM10012289_52580</name>
</gene>
<evidence type="ECO:0000256" key="6">
    <source>
        <dbReference type="ARBA" id="ARBA00023014"/>
    </source>
</evidence>
<reference evidence="11" key="2">
    <citation type="submission" date="2020-09" db="EMBL/GenBank/DDBJ databases">
        <authorList>
            <person name="Sun Q."/>
            <person name="Zhou Y."/>
        </authorList>
    </citation>
    <scope>NUCLEOTIDE SEQUENCE</scope>
    <source>
        <strain evidence="11">CGMCC 4.7368</strain>
    </source>
</reference>
<dbReference type="GO" id="GO:0046872">
    <property type="term" value="F:metal ion binding"/>
    <property type="evidence" value="ECO:0007669"/>
    <property type="project" value="UniProtKB-KW"/>
</dbReference>
<dbReference type="GO" id="GO:0004497">
    <property type="term" value="F:monooxygenase activity"/>
    <property type="evidence" value="ECO:0007669"/>
    <property type="project" value="UniProtKB-ARBA"/>
</dbReference>
<proteinExistence type="predicted"/>
<evidence type="ECO:0000256" key="8">
    <source>
        <dbReference type="ARBA" id="ARBA00029586"/>
    </source>
</evidence>
<dbReference type="InterPro" id="IPR005805">
    <property type="entry name" value="Rieske_Fe-S_prot_C"/>
</dbReference>
<dbReference type="GO" id="GO:0016705">
    <property type="term" value="F:oxidoreductase activity, acting on paired donors, with incorporation or reduction of molecular oxygen"/>
    <property type="evidence" value="ECO:0007669"/>
    <property type="project" value="UniProtKB-ARBA"/>
</dbReference>
<evidence type="ECO:0000259" key="10">
    <source>
        <dbReference type="PROSITE" id="PS51296"/>
    </source>
</evidence>
<dbReference type="AlphaFoldDB" id="A0A917Z614"/>
<evidence type="ECO:0000256" key="7">
    <source>
        <dbReference type="ARBA" id="ARBA00023157"/>
    </source>
</evidence>
<name>A0A917Z614_9ACTN</name>
<dbReference type="FunFam" id="2.102.10.10:FF:000016">
    <property type="entry name" value="Nitrite reductase/ring-hydroxylating ferredoxin subunit"/>
    <property type="match status" value="1"/>
</dbReference>
<keyword evidence="12" id="KW-1185">Reference proteome</keyword>
<dbReference type="PANTHER" id="PTHR10134">
    <property type="entry name" value="CYTOCHROME B-C1 COMPLEX SUBUNIT RIESKE, MITOCHONDRIAL"/>
    <property type="match status" value="1"/>
</dbReference>
<dbReference type="InterPro" id="IPR036922">
    <property type="entry name" value="Rieske_2Fe-2S_sf"/>
</dbReference>
<dbReference type="InterPro" id="IPR017941">
    <property type="entry name" value="Rieske_2Fe-2S"/>
</dbReference>
<protein>
    <recommendedName>
        <fullName evidence="2">Cytochrome bc1 complex Rieske iron-sulfur subunit</fullName>
    </recommendedName>
    <alternativeName>
        <fullName evidence="8">Cytochrome bc1 reductase complex subunit QcrA</fullName>
    </alternativeName>
</protein>
<dbReference type="CDD" id="cd03467">
    <property type="entry name" value="Rieske"/>
    <property type="match status" value="1"/>
</dbReference>
<dbReference type="PRINTS" id="PR00162">
    <property type="entry name" value="RIESKE"/>
</dbReference>
<feature type="domain" description="Rieske" evidence="10">
    <location>
        <begin position="36"/>
        <end position="128"/>
    </location>
</feature>
<dbReference type="SUPFAM" id="SSF50022">
    <property type="entry name" value="ISP domain"/>
    <property type="match status" value="1"/>
</dbReference>